<evidence type="ECO:0000313" key="2">
    <source>
        <dbReference type="Proteomes" id="UP000323597"/>
    </source>
</evidence>
<dbReference type="EMBL" id="CM017659">
    <property type="protein sequence ID" value="TYI55325.1"/>
    <property type="molecule type" value="Genomic_DNA"/>
</dbReference>
<evidence type="ECO:0000313" key="1">
    <source>
        <dbReference type="EMBL" id="TYI55325.1"/>
    </source>
</evidence>
<protein>
    <submittedName>
        <fullName evidence="1">Uncharacterized protein</fullName>
    </submittedName>
</protein>
<gene>
    <name evidence="1" type="ORF">E1A91_D11G134100v1</name>
</gene>
<proteinExistence type="predicted"/>
<sequence length="71" mass="8101">MLPTDVLTLSTNTASQLAKMTKTANKNLPLLKKMVTHLACKCHISIRNILFYPSCWRGSRFTSDKMMTRQL</sequence>
<reference evidence="1 2" key="1">
    <citation type="submission" date="2019-07" db="EMBL/GenBank/DDBJ databases">
        <title>WGS assembly of Gossypium mustelinum.</title>
        <authorList>
            <person name="Chen Z.J."/>
            <person name="Sreedasyam A."/>
            <person name="Ando A."/>
            <person name="Song Q."/>
            <person name="De L."/>
            <person name="Hulse-Kemp A."/>
            <person name="Ding M."/>
            <person name="Ye W."/>
            <person name="Kirkbride R."/>
            <person name="Jenkins J."/>
            <person name="Plott C."/>
            <person name="Lovell J."/>
            <person name="Lin Y.-M."/>
            <person name="Vaughn R."/>
            <person name="Liu B."/>
            <person name="Li W."/>
            <person name="Simpson S."/>
            <person name="Scheffler B."/>
            <person name="Saski C."/>
            <person name="Grover C."/>
            <person name="Hu G."/>
            <person name="Conover J."/>
            <person name="Carlson J."/>
            <person name="Shu S."/>
            <person name="Boston L."/>
            <person name="Williams M."/>
            <person name="Peterson D."/>
            <person name="Mcgee K."/>
            <person name="Jones D."/>
            <person name="Wendel J."/>
            <person name="Stelly D."/>
            <person name="Grimwood J."/>
            <person name="Schmutz J."/>
        </authorList>
    </citation>
    <scope>NUCLEOTIDE SEQUENCE [LARGE SCALE GENOMIC DNA]</scope>
    <source>
        <strain evidence="1">1408120.09</strain>
    </source>
</reference>
<name>A0A5D2SSB5_GOSMU</name>
<organism evidence="1 2">
    <name type="scientific">Gossypium mustelinum</name>
    <name type="common">Cotton</name>
    <name type="synonym">Gossypium caicoense</name>
    <dbReference type="NCBI Taxonomy" id="34275"/>
    <lineage>
        <taxon>Eukaryota</taxon>
        <taxon>Viridiplantae</taxon>
        <taxon>Streptophyta</taxon>
        <taxon>Embryophyta</taxon>
        <taxon>Tracheophyta</taxon>
        <taxon>Spermatophyta</taxon>
        <taxon>Magnoliopsida</taxon>
        <taxon>eudicotyledons</taxon>
        <taxon>Gunneridae</taxon>
        <taxon>Pentapetalae</taxon>
        <taxon>rosids</taxon>
        <taxon>malvids</taxon>
        <taxon>Malvales</taxon>
        <taxon>Malvaceae</taxon>
        <taxon>Malvoideae</taxon>
        <taxon>Gossypium</taxon>
    </lineage>
</organism>
<dbReference type="AlphaFoldDB" id="A0A5D2SSB5"/>
<accession>A0A5D2SSB5</accession>
<dbReference type="Proteomes" id="UP000323597">
    <property type="component" value="Chromosome D11"/>
</dbReference>
<keyword evidence="2" id="KW-1185">Reference proteome</keyword>